<dbReference type="InterPro" id="IPR023214">
    <property type="entry name" value="HAD_sf"/>
</dbReference>
<gene>
    <name evidence="1" type="ORF">GM612_05265</name>
</gene>
<dbReference type="GO" id="GO:0008253">
    <property type="term" value="F:5'-nucleotidase activity"/>
    <property type="evidence" value="ECO:0007669"/>
    <property type="project" value="InterPro"/>
</dbReference>
<sequence length="228" mass="26429">MSYQNLLFDIDDTLLNFQAAEKQALGGLFKELDQPLTPATYAYYHKLNISLWQQFERREIDKPTLLVQRFTTLFTHLGEPNIDGKRMEERYRFYLSQGHEPMPHAPEVLTDLSRNHDLYVVTNGVAKTQQKRLTEAHFNHFFKRVFISELVGAQKPERAFFQRVTAHIQAYQPEQTLVIGDSLSSDIQGAESFGLDSVWFNPDHQPNKTNVKPTFEIDQLTDLEKIVA</sequence>
<reference evidence="1 2" key="1">
    <citation type="submission" date="2019-11" db="EMBL/GenBank/DDBJ databases">
        <title>Lactobacillus sp. nov. CRM56-3, isolated from fermented tea leaves.</title>
        <authorList>
            <person name="Phuengjayaem S."/>
            <person name="Tanasupawat S."/>
        </authorList>
    </citation>
    <scope>NUCLEOTIDE SEQUENCE [LARGE SCALE GENOMIC DNA]</scope>
    <source>
        <strain evidence="1 2">CRM56-3</strain>
    </source>
</reference>
<dbReference type="SFLD" id="SFLDG01135">
    <property type="entry name" value="C1.5.6:_HAD__Beta-PGM__Phospha"/>
    <property type="match status" value="1"/>
</dbReference>
<accession>A0A7X2XVX9</accession>
<dbReference type="NCBIfam" id="TIGR01549">
    <property type="entry name" value="HAD-SF-IA-v1"/>
    <property type="match status" value="1"/>
</dbReference>
<dbReference type="SFLD" id="SFLDS00003">
    <property type="entry name" value="Haloacid_Dehalogenase"/>
    <property type="match status" value="1"/>
</dbReference>
<dbReference type="NCBIfam" id="TIGR02254">
    <property type="entry name" value="YjjG_YfnB"/>
    <property type="match status" value="1"/>
</dbReference>
<dbReference type="InterPro" id="IPR041492">
    <property type="entry name" value="HAD_2"/>
</dbReference>
<comment type="caution">
    <text evidence="1">The sequence shown here is derived from an EMBL/GenBank/DDBJ whole genome shotgun (WGS) entry which is preliminary data.</text>
</comment>
<dbReference type="Proteomes" id="UP000466388">
    <property type="component" value="Unassembled WGS sequence"/>
</dbReference>
<dbReference type="EMBL" id="WNJO01000005">
    <property type="protein sequence ID" value="MTV82060.1"/>
    <property type="molecule type" value="Genomic_DNA"/>
</dbReference>
<dbReference type="InterPro" id="IPR052550">
    <property type="entry name" value="Pyrimidine_5'-ntase_YjjG"/>
</dbReference>
<dbReference type="AlphaFoldDB" id="A0A7X2XVX9"/>
<dbReference type="SUPFAM" id="SSF56784">
    <property type="entry name" value="HAD-like"/>
    <property type="match status" value="1"/>
</dbReference>
<dbReference type="Gene3D" id="3.40.50.1000">
    <property type="entry name" value="HAD superfamily/HAD-like"/>
    <property type="match status" value="1"/>
</dbReference>
<dbReference type="Pfam" id="PF13419">
    <property type="entry name" value="HAD_2"/>
    <property type="match status" value="1"/>
</dbReference>
<name>A0A7X2XVX9_9LACO</name>
<proteinExistence type="predicted"/>
<evidence type="ECO:0000313" key="2">
    <source>
        <dbReference type="Proteomes" id="UP000466388"/>
    </source>
</evidence>
<dbReference type="PANTHER" id="PTHR47478:SF1">
    <property type="entry name" value="PYRIMIDINE 5'-NUCLEOTIDASE YJJG"/>
    <property type="match status" value="1"/>
</dbReference>
<dbReference type="InterPro" id="IPR036412">
    <property type="entry name" value="HAD-like_sf"/>
</dbReference>
<dbReference type="InterPro" id="IPR023198">
    <property type="entry name" value="PGP-like_dom2"/>
</dbReference>
<dbReference type="PANTHER" id="PTHR47478">
    <property type="match status" value="1"/>
</dbReference>
<keyword evidence="2" id="KW-1185">Reference proteome</keyword>
<dbReference type="InterPro" id="IPR011951">
    <property type="entry name" value="HAD-SF_hydro_IA_YjjG/PynA"/>
</dbReference>
<organism evidence="1 2">
    <name type="scientific">Secundilactobacillus folii</name>
    <dbReference type="NCBI Taxonomy" id="2678357"/>
    <lineage>
        <taxon>Bacteria</taxon>
        <taxon>Bacillati</taxon>
        <taxon>Bacillota</taxon>
        <taxon>Bacilli</taxon>
        <taxon>Lactobacillales</taxon>
        <taxon>Lactobacillaceae</taxon>
        <taxon>Secundilactobacillus</taxon>
    </lineage>
</organism>
<dbReference type="Gene3D" id="1.10.150.240">
    <property type="entry name" value="Putative phosphatase, domain 2"/>
    <property type="match status" value="1"/>
</dbReference>
<dbReference type="RefSeq" id="WP_155431339.1">
    <property type="nucleotide sequence ID" value="NZ_WNJO01000005.1"/>
</dbReference>
<evidence type="ECO:0000313" key="1">
    <source>
        <dbReference type="EMBL" id="MTV82060.1"/>
    </source>
</evidence>
<dbReference type="SFLD" id="SFLDG01129">
    <property type="entry name" value="C1.5:_HAD__Beta-PGM__Phosphata"/>
    <property type="match status" value="1"/>
</dbReference>
<dbReference type="InterPro" id="IPR006439">
    <property type="entry name" value="HAD-SF_hydro_IA"/>
</dbReference>
<protein>
    <submittedName>
        <fullName evidence="1">Noncanonical pyrimidine nucleotidase, YjjG family</fullName>
    </submittedName>
</protein>